<reference evidence="1 2" key="1">
    <citation type="journal article" date="2016" name="Int. J. Syst. Evol. Microbiol.">
        <title>Panacibacter ginsenosidivorans gen. nov., sp. nov., with ginsenoside converting activity isolated from soil of a ginseng field.</title>
        <authorList>
            <person name="Siddiqi M.Z."/>
            <person name="Muhammad Shafi S."/>
            <person name="Choi K.D."/>
            <person name="Im W.T."/>
        </authorList>
    </citation>
    <scope>NUCLEOTIDE SEQUENCE [LARGE SCALE GENOMIC DNA]</scope>
    <source>
        <strain evidence="1 2">Gsoil1550</strain>
    </source>
</reference>
<dbReference type="OrthoDB" id="1446120at2"/>
<keyword evidence="2" id="KW-1185">Reference proteome</keyword>
<proteinExistence type="predicted"/>
<dbReference type="AlphaFoldDB" id="A0A5B8VAJ0"/>
<accession>A0A5B8VAJ0</accession>
<organism evidence="1 2">
    <name type="scientific">Panacibacter ginsenosidivorans</name>
    <dbReference type="NCBI Taxonomy" id="1813871"/>
    <lineage>
        <taxon>Bacteria</taxon>
        <taxon>Pseudomonadati</taxon>
        <taxon>Bacteroidota</taxon>
        <taxon>Chitinophagia</taxon>
        <taxon>Chitinophagales</taxon>
        <taxon>Chitinophagaceae</taxon>
        <taxon>Panacibacter</taxon>
    </lineage>
</organism>
<protein>
    <submittedName>
        <fullName evidence="1">DUF2158 domain-containing protein</fullName>
    </submittedName>
</protein>
<evidence type="ECO:0000313" key="2">
    <source>
        <dbReference type="Proteomes" id="UP000321533"/>
    </source>
</evidence>
<evidence type="ECO:0000313" key="1">
    <source>
        <dbReference type="EMBL" id="QEC68289.1"/>
    </source>
</evidence>
<dbReference type="RefSeq" id="WP_147190144.1">
    <property type="nucleotide sequence ID" value="NZ_CP042435.1"/>
</dbReference>
<name>A0A5B8VAJ0_9BACT</name>
<dbReference type="EMBL" id="CP042435">
    <property type="protein sequence ID" value="QEC68289.1"/>
    <property type="molecule type" value="Genomic_DNA"/>
</dbReference>
<sequence length="77" mass="9064">MNKQFKPGDAVKLKISDMQMMIRGIANIPSEQESIAKKERYECVWYDNAKLQHAIFSKELLEWLAPNYDVLHFGNYE</sequence>
<gene>
    <name evidence="1" type="ORF">FRZ67_13630</name>
</gene>
<dbReference type="Proteomes" id="UP000321533">
    <property type="component" value="Chromosome"/>
</dbReference>
<dbReference type="KEGG" id="pgin:FRZ67_13630"/>